<evidence type="ECO:0000256" key="5">
    <source>
        <dbReference type="ARBA" id="ARBA00022723"/>
    </source>
</evidence>
<dbReference type="GO" id="GO:0003677">
    <property type="term" value="F:DNA binding"/>
    <property type="evidence" value="ECO:0007669"/>
    <property type="project" value="UniProtKB-KW"/>
</dbReference>
<dbReference type="PROSITE" id="PS50878">
    <property type="entry name" value="RT_POL"/>
    <property type="match status" value="1"/>
</dbReference>
<dbReference type="Gene3D" id="3.30.70.270">
    <property type="match status" value="2"/>
</dbReference>
<feature type="domain" description="Integrase-type" evidence="19">
    <location>
        <begin position="819"/>
        <end position="866"/>
    </location>
</feature>
<dbReference type="Pfam" id="PF00552">
    <property type="entry name" value="IN_DBD_C"/>
    <property type="match status" value="1"/>
</dbReference>
<evidence type="ECO:0000256" key="11">
    <source>
        <dbReference type="ARBA" id="ARBA00023125"/>
    </source>
</evidence>
<accession>A0A8C0IF92</accession>
<dbReference type="Pfam" id="PF00078">
    <property type="entry name" value="RVT_1"/>
    <property type="match status" value="1"/>
</dbReference>
<feature type="domain" description="Integrase catalytic" evidence="18">
    <location>
        <begin position="648"/>
        <end position="806"/>
    </location>
</feature>
<dbReference type="GO" id="GO:0015074">
    <property type="term" value="P:DNA integration"/>
    <property type="evidence" value="ECO:0007669"/>
    <property type="project" value="UniProtKB-KW"/>
</dbReference>
<dbReference type="Pfam" id="PF00665">
    <property type="entry name" value="rve"/>
    <property type="match status" value="1"/>
</dbReference>
<dbReference type="InterPro" id="IPR002156">
    <property type="entry name" value="RNaseH_domain"/>
</dbReference>
<dbReference type="Gene3D" id="2.30.30.10">
    <property type="entry name" value="Integrase, C-terminal domain superfamily, retroviral"/>
    <property type="match status" value="1"/>
</dbReference>
<evidence type="ECO:0000256" key="7">
    <source>
        <dbReference type="ARBA" id="ARBA00022801"/>
    </source>
</evidence>
<evidence type="ECO:0000313" key="21">
    <source>
        <dbReference type="Proteomes" id="UP000694567"/>
    </source>
</evidence>
<dbReference type="GO" id="GO:0003964">
    <property type="term" value="F:RNA-directed DNA polymerase activity"/>
    <property type="evidence" value="ECO:0007669"/>
    <property type="project" value="UniProtKB-KW"/>
</dbReference>
<dbReference type="PROSITE" id="PS50879">
    <property type="entry name" value="RNASE_H_1"/>
    <property type="match status" value="1"/>
</dbReference>
<feature type="DNA-binding region" description="Integrase-type" evidence="14">
    <location>
        <begin position="819"/>
        <end position="866"/>
    </location>
</feature>
<dbReference type="SUPFAM" id="SSF50122">
    <property type="entry name" value="DNA-binding domain of retroviral integrase"/>
    <property type="match status" value="1"/>
</dbReference>
<dbReference type="Proteomes" id="UP000694567">
    <property type="component" value="Unplaced"/>
</dbReference>
<dbReference type="CDD" id="cd01645">
    <property type="entry name" value="RT_Rtv"/>
    <property type="match status" value="1"/>
</dbReference>
<dbReference type="GO" id="GO:0035613">
    <property type="term" value="F:RNA stem-loop binding"/>
    <property type="evidence" value="ECO:0007669"/>
    <property type="project" value="TreeGrafter"/>
</dbReference>
<dbReference type="PANTHER" id="PTHR41694">
    <property type="entry name" value="ENDOGENOUS RETROVIRUS GROUP K MEMBER POL PROTEIN"/>
    <property type="match status" value="1"/>
</dbReference>
<dbReference type="InterPro" id="IPR010661">
    <property type="entry name" value="RVT_thumb"/>
</dbReference>
<keyword evidence="10" id="KW-0695">RNA-directed DNA polymerase</keyword>
<keyword evidence="9" id="KW-0229">DNA integration</keyword>
<protein>
    <submittedName>
        <fullName evidence="20">Uncharacterized protein</fullName>
    </submittedName>
</protein>
<keyword evidence="21" id="KW-1185">Reference proteome</keyword>
<dbReference type="Gene3D" id="3.10.10.10">
    <property type="entry name" value="HIV Type 1 Reverse Transcriptase, subunit A, domain 1"/>
    <property type="match status" value="1"/>
</dbReference>
<sequence length="881" mass="100548">MAIDEQPILKLKWKTETPVWIDQWPLKQERLQIVHHLVGEQLQAGHIVPSQSAWNTPIFVIPKKNNKWRLLHDLRAVNAIMEPMGSLQPGLPSPSMIPEYWSILIIDLKDCFFTIPLHEDDREKFAFSVPSINKTEPAKCYRWVVLPQGMKNSPAMCQIFIAWTLEPIRKRFPQLIIYHYMDDILIAGKDMQPEVILTHLHAELSKRGLGIAPEKVQFTSPWKYLGWIITDATIRPQKLKINTDIRTLNDAQKMIGDIQWVRNLCGITNDDLKPLMPLLSTAVQANTKRTLTQEHKIALQRITDKVESCHAQRIQLELPLQLMIVNSGGNRQYSLAIIMQWASEQKQPLRIPEWIFTSYTPKKTVTMRAELLSQLIIQGRNRIIEISGRDPQTIIVPLVQEYLEWLLTQSEVLQIALEDYTGQLSNVYPAHRLLPLLMNQTTETFPMQSETPVQGLTVFTDAGKKSRRAACTWLEENAWKYHIIQGQKEDSLQTLELQAVLWTFLSWPDVGLNVVSDSLYVVGIVKRIERGQVKEVKNEHLGKLLQKLIHTLDQRKVFYFITHIRSHQSKEGLGYGNDLADQLVAPAWSGPSPDLFAQARESHNFFHQPAKMLHRQFKIPLADVKGIVASCPSCQEIGFGLGTGVNPRGLSPLQLWQMDVTHIAEFGRQKFVHVVIDTFSMAIWATAQTGETAKHVEKHLYSSFAVLGVPREIKTDNGPAYLSTRFQRFCILWGIKHNTGIPHSPTGQAIVERAHQTLKQLLQKQKGGMSGMMPAERLNKALYVLNFLRLTGTRQEPPMMIHSLALKGDAEYSMGTQQPLVMFKDLNTGQWEGPVKVQLTGRGYMCLLTDHVLRWVPSFWVRPWKENQACDARPHNGSDSD</sequence>
<organism evidence="20 21">
    <name type="scientific">Bubo bubo</name>
    <name type="common">Eurasian eagle-owl</name>
    <name type="synonym">Strix bubo</name>
    <dbReference type="NCBI Taxonomy" id="30461"/>
    <lineage>
        <taxon>Eukaryota</taxon>
        <taxon>Metazoa</taxon>
        <taxon>Chordata</taxon>
        <taxon>Craniata</taxon>
        <taxon>Vertebrata</taxon>
        <taxon>Euteleostomi</taxon>
        <taxon>Archelosauria</taxon>
        <taxon>Archosauria</taxon>
        <taxon>Dinosauria</taxon>
        <taxon>Saurischia</taxon>
        <taxon>Theropoda</taxon>
        <taxon>Coelurosauria</taxon>
        <taxon>Aves</taxon>
        <taxon>Neognathae</taxon>
        <taxon>Neoaves</taxon>
        <taxon>Telluraves</taxon>
        <taxon>Strigiformes</taxon>
        <taxon>Strigidae</taxon>
        <taxon>Bubo</taxon>
    </lineage>
</organism>
<evidence type="ECO:0000259" key="18">
    <source>
        <dbReference type="PROSITE" id="PS50994"/>
    </source>
</evidence>
<evidence type="ECO:0000256" key="4">
    <source>
        <dbReference type="ARBA" id="ARBA00022722"/>
    </source>
</evidence>
<evidence type="ECO:0000259" key="19">
    <source>
        <dbReference type="PROSITE" id="PS51027"/>
    </source>
</evidence>
<dbReference type="AlphaFoldDB" id="A0A8C0IF92"/>
<dbReference type="Gene3D" id="1.10.10.200">
    <property type="match status" value="1"/>
</dbReference>
<keyword evidence="8" id="KW-0862">Zinc</keyword>
<evidence type="ECO:0000256" key="8">
    <source>
        <dbReference type="ARBA" id="ARBA00022833"/>
    </source>
</evidence>
<dbReference type="InterPro" id="IPR003308">
    <property type="entry name" value="Integrase_Zn-bd_dom_N"/>
</dbReference>
<evidence type="ECO:0000256" key="9">
    <source>
        <dbReference type="ARBA" id="ARBA00022908"/>
    </source>
</evidence>
<dbReference type="Ensembl" id="ENSBOBT00000016063.1">
    <property type="protein sequence ID" value="ENSBOBP00000015715.1"/>
    <property type="gene ID" value="ENSBOBG00000009865.1"/>
</dbReference>
<dbReference type="GO" id="GO:0008270">
    <property type="term" value="F:zinc ion binding"/>
    <property type="evidence" value="ECO:0007669"/>
    <property type="project" value="UniProtKB-KW"/>
</dbReference>
<keyword evidence="3" id="KW-0548">Nucleotidyltransferase</keyword>
<dbReference type="SUPFAM" id="SSF46919">
    <property type="entry name" value="N-terminal Zn binding domain of HIV integrase"/>
    <property type="match status" value="1"/>
</dbReference>
<dbReference type="PROSITE" id="PS51027">
    <property type="entry name" value="INTEGRASE_DBD"/>
    <property type="match status" value="1"/>
</dbReference>
<dbReference type="InterPro" id="IPR043128">
    <property type="entry name" value="Rev_trsase/Diguanyl_cyclase"/>
</dbReference>
<evidence type="ECO:0000256" key="3">
    <source>
        <dbReference type="ARBA" id="ARBA00022695"/>
    </source>
</evidence>
<evidence type="ECO:0000313" key="20">
    <source>
        <dbReference type="Ensembl" id="ENSBOBP00000015715.1"/>
    </source>
</evidence>
<reference evidence="20" key="2">
    <citation type="submission" date="2025-09" db="UniProtKB">
        <authorList>
            <consortium name="Ensembl"/>
        </authorList>
    </citation>
    <scope>IDENTIFICATION</scope>
</reference>
<dbReference type="Pfam" id="PF00075">
    <property type="entry name" value="RNase_H"/>
    <property type="match status" value="1"/>
</dbReference>
<keyword evidence="7" id="KW-0378">Hydrolase</keyword>
<keyword evidence="13" id="KW-0863">Zinc-finger</keyword>
<dbReference type="PROSITE" id="PS50876">
    <property type="entry name" value="ZF_INTEGRASE"/>
    <property type="match status" value="1"/>
</dbReference>
<evidence type="ECO:0000256" key="1">
    <source>
        <dbReference type="ARBA" id="ARBA00010879"/>
    </source>
</evidence>
<keyword evidence="2" id="KW-0808">Transferase</keyword>
<keyword evidence="5" id="KW-0479">Metal-binding</keyword>
<dbReference type="InterPro" id="IPR000477">
    <property type="entry name" value="RT_dom"/>
</dbReference>
<evidence type="ECO:0000256" key="12">
    <source>
        <dbReference type="ARBA" id="ARBA00023268"/>
    </source>
</evidence>
<dbReference type="InterPro" id="IPR036862">
    <property type="entry name" value="Integrase_C_dom_sf_retrovir"/>
</dbReference>
<dbReference type="PANTHER" id="PTHR41694:SF4">
    <property type="entry name" value="ENDOGENOUS RETROVIRUS GROUP K MEMBER 10 POL PROTEIN-RELATED"/>
    <property type="match status" value="1"/>
</dbReference>
<feature type="domain" description="Integrase-type" evidence="15">
    <location>
        <begin position="594"/>
        <end position="635"/>
    </location>
</feature>
<dbReference type="Pfam" id="PF06817">
    <property type="entry name" value="RVT_thumb"/>
    <property type="match status" value="1"/>
</dbReference>
<dbReference type="InterPro" id="IPR043502">
    <property type="entry name" value="DNA/RNA_pol_sf"/>
</dbReference>
<dbReference type="SUPFAM" id="SSF56672">
    <property type="entry name" value="DNA/RNA polymerases"/>
    <property type="match status" value="1"/>
</dbReference>
<evidence type="ECO:0000256" key="14">
    <source>
        <dbReference type="PROSITE-ProRule" id="PRU00506"/>
    </source>
</evidence>
<keyword evidence="4" id="KW-0540">Nuclease</keyword>
<dbReference type="Gene3D" id="3.30.420.10">
    <property type="entry name" value="Ribonuclease H-like superfamily/Ribonuclease H"/>
    <property type="match status" value="2"/>
</dbReference>
<dbReference type="GO" id="GO:0004523">
    <property type="term" value="F:RNA-DNA hybrid ribonuclease activity"/>
    <property type="evidence" value="ECO:0007669"/>
    <property type="project" value="InterPro"/>
</dbReference>
<dbReference type="InterPro" id="IPR017856">
    <property type="entry name" value="Integrase-like_N"/>
</dbReference>
<comment type="similarity">
    <text evidence="1">Belongs to the beta type-B retroviral polymerase family. HERV class-II K(HML-2) pol subfamily.</text>
</comment>
<evidence type="ECO:0000256" key="2">
    <source>
        <dbReference type="ARBA" id="ARBA00022679"/>
    </source>
</evidence>
<keyword evidence="11" id="KW-0238">DNA-binding</keyword>
<reference evidence="20" key="1">
    <citation type="submission" date="2025-08" db="UniProtKB">
        <authorList>
            <consortium name="Ensembl"/>
        </authorList>
    </citation>
    <scope>IDENTIFICATION</scope>
</reference>
<dbReference type="InterPro" id="IPR001584">
    <property type="entry name" value="Integrase_cat-core"/>
</dbReference>
<dbReference type="InterPro" id="IPR036397">
    <property type="entry name" value="RNaseH_sf"/>
</dbReference>
<dbReference type="Pfam" id="PF02022">
    <property type="entry name" value="Integrase_Zn"/>
    <property type="match status" value="1"/>
</dbReference>
<evidence type="ECO:0000256" key="13">
    <source>
        <dbReference type="PROSITE-ProRule" id="PRU00450"/>
    </source>
</evidence>
<keyword evidence="12" id="KW-0511">Multifunctional enzyme</keyword>
<feature type="domain" description="Reverse transcriptase" evidence="16">
    <location>
        <begin position="42"/>
        <end position="229"/>
    </location>
</feature>
<evidence type="ECO:0000256" key="6">
    <source>
        <dbReference type="ARBA" id="ARBA00022759"/>
    </source>
</evidence>
<proteinExistence type="inferred from homology"/>
<evidence type="ECO:0000259" key="16">
    <source>
        <dbReference type="PROSITE" id="PS50878"/>
    </source>
</evidence>
<dbReference type="SUPFAM" id="SSF53098">
    <property type="entry name" value="Ribonuclease H-like"/>
    <property type="match status" value="1"/>
</dbReference>
<name>A0A8C0IF92_BUBBB</name>
<dbReference type="InterPro" id="IPR001037">
    <property type="entry name" value="Integrase_C_retrovir"/>
</dbReference>
<dbReference type="PROSITE" id="PS50994">
    <property type="entry name" value="INTEGRASE"/>
    <property type="match status" value="1"/>
</dbReference>
<feature type="domain" description="RNase H type-1" evidence="17">
    <location>
        <begin position="452"/>
        <end position="589"/>
    </location>
</feature>
<evidence type="ECO:0000259" key="17">
    <source>
        <dbReference type="PROSITE" id="PS50879"/>
    </source>
</evidence>
<keyword evidence="6" id="KW-0255">Endonuclease</keyword>
<dbReference type="InterPro" id="IPR012337">
    <property type="entry name" value="RNaseH-like_sf"/>
</dbReference>
<evidence type="ECO:0000259" key="15">
    <source>
        <dbReference type="PROSITE" id="PS50876"/>
    </source>
</evidence>
<evidence type="ECO:0000256" key="10">
    <source>
        <dbReference type="ARBA" id="ARBA00022918"/>
    </source>
</evidence>